<organism evidence="2 3">
    <name type="scientific">Ovis ammon polii</name>
    <dbReference type="NCBI Taxonomy" id="230172"/>
    <lineage>
        <taxon>Eukaryota</taxon>
        <taxon>Metazoa</taxon>
        <taxon>Chordata</taxon>
        <taxon>Craniata</taxon>
        <taxon>Vertebrata</taxon>
        <taxon>Euteleostomi</taxon>
        <taxon>Mammalia</taxon>
        <taxon>Eutheria</taxon>
        <taxon>Laurasiatheria</taxon>
        <taxon>Artiodactyla</taxon>
        <taxon>Ruminantia</taxon>
        <taxon>Pecora</taxon>
        <taxon>Bovidae</taxon>
        <taxon>Caprinae</taxon>
        <taxon>Ovis</taxon>
    </lineage>
</organism>
<protein>
    <submittedName>
        <fullName evidence="2">Uncharacterized protein</fullName>
    </submittedName>
</protein>
<proteinExistence type="predicted"/>
<evidence type="ECO:0000313" key="3">
    <source>
        <dbReference type="Proteomes" id="UP001214576"/>
    </source>
</evidence>
<feature type="non-terminal residue" evidence="2">
    <location>
        <position position="1"/>
    </location>
</feature>
<name>A0AAD4TNA6_OVIAM</name>
<sequence length="171" mass="20064">PDSHQSGMLLLLLEDRDEQTDSESEREKHMGEKSEMTTDWTEEQTPNLFIHVFKDHDKDMEMSKSTDSLQRKGYWTVLQKEYHAMCISMVIGDSYFQPQPQSNENENNAFVEEMSSWDGAVLRHQLNFSYNNNNYHNQCNQETYTLPLISYTRKGTQLDCDPYSFLSGPWT</sequence>
<reference evidence="2" key="1">
    <citation type="submission" date="2022-03" db="EMBL/GenBank/DDBJ databases">
        <title>Genomic analyses of argali, domestic sheep and their hybrids provide insights into chromosomal evolution, heterosis and genetic basis of agronomic traits.</title>
        <authorList>
            <person name="Li M."/>
        </authorList>
    </citation>
    <scope>NUCLEOTIDE SEQUENCE</scope>
    <source>
        <strain evidence="2">CAU-MHL-2022a</strain>
        <tissue evidence="2">Skin</tissue>
    </source>
</reference>
<feature type="region of interest" description="Disordered" evidence="1">
    <location>
        <begin position="1"/>
        <end position="39"/>
    </location>
</feature>
<keyword evidence="3" id="KW-1185">Reference proteome</keyword>
<accession>A0AAD4TNA6</accession>
<comment type="caution">
    <text evidence="2">The sequence shown here is derived from an EMBL/GenBank/DDBJ whole genome shotgun (WGS) entry which is preliminary data.</text>
</comment>
<evidence type="ECO:0000256" key="1">
    <source>
        <dbReference type="SAM" id="MobiDB-lite"/>
    </source>
</evidence>
<evidence type="ECO:0000313" key="2">
    <source>
        <dbReference type="EMBL" id="KAI4529711.1"/>
    </source>
</evidence>
<dbReference type="Proteomes" id="UP001214576">
    <property type="component" value="Unassembled WGS sequence"/>
</dbReference>
<feature type="compositionally biased region" description="Basic and acidic residues" evidence="1">
    <location>
        <begin position="23"/>
        <end position="36"/>
    </location>
</feature>
<dbReference type="EMBL" id="JAKZEL010000027">
    <property type="protein sequence ID" value="KAI4529711.1"/>
    <property type="molecule type" value="Genomic_DNA"/>
</dbReference>
<gene>
    <name evidence="2" type="ORF">MG293_020389</name>
</gene>
<dbReference type="AlphaFoldDB" id="A0AAD4TNA6"/>